<dbReference type="PANTHER" id="PTHR24171">
    <property type="entry name" value="ANKYRIN REPEAT DOMAIN-CONTAINING PROTEIN 39-RELATED"/>
    <property type="match status" value="1"/>
</dbReference>
<dbReference type="AlphaFoldDB" id="A0A6G1IDX5"/>
<evidence type="ECO:0000256" key="1">
    <source>
        <dbReference type="ARBA" id="ARBA00022737"/>
    </source>
</evidence>
<dbReference type="SMART" id="SM00248">
    <property type="entry name" value="ANK"/>
    <property type="match status" value="4"/>
</dbReference>
<name>A0A6G1IDX5_9PLEO</name>
<evidence type="ECO:0000256" key="3">
    <source>
        <dbReference type="PROSITE-ProRule" id="PRU00023"/>
    </source>
</evidence>
<dbReference type="GO" id="GO:0004842">
    <property type="term" value="F:ubiquitin-protein transferase activity"/>
    <property type="evidence" value="ECO:0007669"/>
    <property type="project" value="TreeGrafter"/>
</dbReference>
<dbReference type="PROSITE" id="PS50088">
    <property type="entry name" value="ANK_REPEAT"/>
    <property type="match status" value="2"/>
</dbReference>
<dbReference type="SUPFAM" id="SSF48403">
    <property type="entry name" value="Ankyrin repeat"/>
    <property type="match status" value="1"/>
</dbReference>
<dbReference type="PRINTS" id="PR01415">
    <property type="entry name" value="ANKYRIN"/>
</dbReference>
<dbReference type="Pfam" id="PF12796">
    <property type="entry name" value="Ank_2"/>
    <property type="match status" value="1"/>
</dbReference>
<evidence type="ECO:0000256" key="2">
    <source>
        <dbReference type="ARBA" id="ARBA00023043"/>
    </source>
</evidence>
<evidence type="ECO:0000313" key="4">
    <source>
        <dbReference type="EMBL" id="KAF2676412.1"/>
    </source>
</evidence>
<dbReference type="Gene3D" id="1.25.40.20">
    <property type="entry name" value="Ankyrin repeat-containing domain"/>
    <property type="match status" value="1"/>
</dbReference>
<protein>
    <submittedName>
        <fullName evidence="4">Ankyrin</fullName>
    </submittedName>
</protein>
<dbReference type="EMBL" id="MU005635">
    <property type="protein sequence ID" value="KAF2676412.1"/>
    <property type="molecule type" value="Genomic_DNA"/>
</dbReference>
<sequence length="187" mass="20861">MCLLNPKWDCIGPGQRFEIFKLYVDFGAKMTYQTKYGWTPLHKACSRGLLNIVQEMLGRGADVNMKTETCSPLVWAVFGKREAVVECLLQHGAHADVISNNDPSSHVLFVAVLASFGKRDNRVELIRVLLRYGANREVLNGKNQTPLRYAIMLGGIDLVRVFVENGANLVPHPGRCKTAIETAREFG</sequence>
<dbReference type="PROSITE" id="PS50297">
    <property type="entry name" value="ANK_REP_REGION"/>
    <property type="match status" value="2"/>
</dbReference>
<reference evidence="4" key="1">
    <citation type="journal article" date="2020" name="Stud. Mycol.">
        <title>101 Dothideomycetes genomes: a test case for predicting lifestyles and emergence of pathogens.</title>
        <authorList>
            <person name="Haridas S."/>
            <person name="Albert R."/>
            <person name="Binder M."/>
            <person name="Bloem J."/>
            <person name="Labutti K."/>
            <person name="Salamov A."/>
            <person name="Andreopoulos B."/>
            <person name="Baker S."/>
            <person name="Barry K."/>
            <person name="Bills G."/>
            <person name="Bluhm B."/>
            <person name="Cannon C."/>
            <person name="Castanera R."/>
            <person name="Culley D."/>
            <person name="Daum C."/>
            <person name="Ezra D."/>
            <person name="Gonzalez J."/>
            <person name="Henrissat B."/>
            <person name="Kuo A."/>
            <person name="Liang C."/>
            <person name="Lipzen A."/>
            <person name="Lutzoni F."/>
            <person name="Magnuson J."/>
            <person name="Mondo S."/>
            <person name="Nolan M."/>
            <person name="Ohm R."/>
            <person name="Pangilinan J."/>
            <person name="Park H.-J."/>
            <person name="Ramirez L."/>
            <person name="Alfaro M."/>
            <person name="Sun H."/>
            <person name="Tritt A."/>
            <person name="Yoshinaga Y."/>
            <person name="Zwiers L.-H."/>
            <person name="Turgeon B."/>
            <person name="Goodwin S."/>
            <person name="Spatafora J."/>
            <person name="Crous P."/>
            <person name="Grigoriev I."/>
        </authorList>
    </citation>
    <scope>NUCLEOTIDE SEQUENCE</scope>
    <source>
        <strain evidence="4">CBS 122367</strain>
    </source>
</reference>
<keyword evidence="2 3" id="KW-0040">ANK repeat</keyword>
<accession>A0A6G1IDX5</accession>
<feature type="non-terminal residue" evidence="4">
    <location>
        <position position="187"/>
    </location>
</feature>
<gene>
    <name evidence="4" type="ORF">K458DRAFT_379973</name>
</gene>
<dbReference type="InterPro" id="IPR036770">
    <property type="entry name" value="Ankyrin_rpt-contain_sf"/>
</dbReference>
<keyword evidence="1" id="KW-0677">Repeat</keyword>
<organism evidence="4 5">
    <name type="scientific">Lentithecium fluviatile CBS 122367</name>
    <dbReference type="NCBI Taxonomy" id="1168545"/>
    <lineage>
        <taxon>Eukaryota</taxon>
        <taxon>Fungi</taxon>
        <taxon>Dikarya</taxon>
        <taxon>Ascomycota</taxon>
        <taxon>Pezizomycotina</taxon>
        <taxon>Dothideomycetes</taxon>
        <taxon>Pleosporomycetidae</taxon>
        <taxon>Pleosporales</taxon>
        <taxon>Massarineae</taxon>
        <taxon>Lentitheciaceae</taxon>
        <taxon>Lentithecium</taxon>
    </lineage>
</organism>
<dbReference type="InterPro" id="IPR002110">
    <property type="entry name" value="Ankyrin_rpt"/>
</dbReference>
<keyword evidence="5" id="KW-1185">Reference proteome</keyword>
<evidence type="ECO:0000313" key="5">
    <source>
        <dbReference type="Proteomes" id="UP000799291"/>
    </source>
</evidence>
<proteinExistence type="predicted"/>
<dbReference type="GO" id="GO:0085020">
    <property type="term" value="P:protein K6-linked ubiquitination"/>
    <property type="evidence" value="ECO:0007669"/>
    <property type="project" value="TreeGrafter"/>
</dbReference>
<feature type="repeat" description="ANK" evidence="3">
    <location>
        <begin position="36"/>
        <end position="68"/>
    </location>
</feature>
<feature type="repeat" description="ANK" evidence="3">
    <location>
        <begin position="142"/>
        <end position="169"/>
    </location>
</feature>
<dbReference type="Proteomes" id="UP000799291">
    <property type="component" value="Unassembled WGS sequence"/>
</dbReference>
<dbReference type="OrthoDB" id="3673852at2759"/>
<dbReference type="PANTHER" id="PTHR24171:SF8">
    <property type="entry name" value="BRCA1-ASSOCIATED RING DOMAIN PROTEIN 1"/>
    <property type="match status" value="1"/>
</dbReference>